<dbReference type="InterPro" id="IPR012674">
    <property type="entry name" value="Calycin"/>
</dbReference>
<dbReference type="PANTHER" id="PTHR10612:SF34">
    <property type="entry name" value="APOLIPOPROTEIN D"/>
    <property type="match status" value="1"/>
</dbReference>
<dbReference type="Gene3D" id="2.40.128.20">
    <property type="match status" value="1"/>
</dbReference>
<feature type="domain" description="Lipocalin/cytosolic fatty-acid binding" evidence="3">
    <location>
        <begin position="32"/>
        <end position="172"/>
    </location>
</feature>
<dbReference type="AlphaFoldDB" id="A0AB74UPT5"/>
<reference evidence="4" key="1">
    <citation type="submission" date="2024-10" db="EMBL/GenBank/DDBJ databases">
        <authorList>
            <person name="Lesea H.P."/>
            <person name="Kuehl J.V."/>
            <person name="Chandonia J.-M."/>
        </authorList>
    </citation>
    <scope>NUCLEOTIDE SEQUENCE</scope>
    <source>
        <strain evidence="4">FW102-FHT14D07</strain>
    </source>
</reference>
<feature type="signal peptide" evidence="2">
    <location>
        <begin position="1"/>
        <end position="19"/>
    </location>
</feature>
<name>A0AB74UPT5_9GAMM</name>
<evidence type="ECO:0000313" key="4">
    <source>
        <dbReference type="EMBL" id="XIA17274.1"/>
    </source>
</evidence>
<feature type="chain" id="PRO_5044363048" description="Outer membrane lipoprotein Blc" evidence="2">
    <location>
        <begin position="20"/>
        <end position="189"/>
    </location>
</feature>
<dbReference type="InterPro" id="IPR022271">
    <property type="entry name" value="Lipocalin_ApoD"/>
</dbReference>
<proteinExistence type="inferred from homology"/>
<keyword evidence="2" id="KW-0472">Membrane</keyword>
<comment type="subcellular location">
    <subcellularLocation>
        <location evidence="2">Cell outer membrane</location>
    </subcellularLocation>
</comment>
<evidence type="ECO:0000256" key="2">
    <source>
        <dbReference type="PIRNR" id="PIRNR036893"/>
    </source>
</evidence>
<gene>
    <name evidence="4" type="ORF">ACFYG5_11925</name>
</gene>
<dbReference type="InterPro" id="IPR047202">
    <property type="entry name" value="Lipocalin_Blc-like_dom"/>
</dbReference>
<dbReference type="GO" id="GO:0008289">
    <property type="term" value="F:lipid binding"/>
    <property type="evidence" value="ECO:0007669"/>
    <property type="project" value="UniProtKB-UniRule"/>
</dbReference>
<keyword evidence="2" id="KW-0446">Lipid-binding</keyword>
<keyword evidence="2" id="KW-0449">Lipoprotein</keyword>
<dbReference type="InterPro" id="IPR000566">
    <property type="entry name" value="Lipocln_cytosolic_FA-bd_dom"/>
</dbReference>
<dbReference type="Pfam" id="PF08212">
    <property type="entry name" value="Lipocalin_2"/>
    <property type="match status" value="1"/>
</dbReference>
<evidence type="ECO:0000259" key="3">
    <source>
        <dbReference type="Pfam" id="PF08212"/>
    </source>
</evidence>
<keyword evidence="2" id="KW-0998">Cell outer membrane</keyword>
<dbReference type="EMBL" id="CP170721">
    <property type="protein sequence ID" value="XIA17274.1"/>
    <property type="molecule type" value="Genomic_DNA"/>
</dbReference>
<dbReference type="PANTHER" id="PTHR10612">
    <property type="entry name" value="APOLIPOPROTEIN D"/>
    <property type="match status" value="1"/>
</dbReference>
<protein>
    <recommendedName>
        <fullName evidence="2">Outer membrane lipoprotein Blc</fullName>
    </recommendedName>
</protein>
<dbReference type="SUPFAM" id="SSF50814">
    <property type="entry name" value="Lipocalins"/>
    <property type="match status" value="1"/>
</dbReference>
<comment type="similarity">
    <text evidence="1 2">Belongs to the calycin superfamily. Lipocalin family.</text>
</comment>
<dbReference type="GO" id="GO:0009279">
    <property type="term" value="C:cell outer membrane"/>
    <property type="evidence" value="ECO:0007669"/>
    <property type="project" value="UniProtKB-SubCell"/>
</dbReference>
<dbReference type="InterPro" id="IPR002446">
    <property type="entry name" value="Lipocalin_bac"/>
</dbReference>
<dbReference type="InterPro" id="IPR022272">
    <property type="entry name" value="Lipocalin_CS"/>
</dbReference>
<dbReference type="CDD" id="cd19438">
    <property type="entry name" value="lipocalin_Blc-like"/>
    <property type="match status" value="1"/>
</dbReference>
<evidence type="ECO:0000256" key="1">
    <source>
        <dbReference type="ARBA" id="ARBA00006889"/>
    </source>
</evidence>
<keyword evidence="2" id="KW-0732">Signal</keyword>
<dbReference type="PIRSF" id="PIRSF036893">
    <property type="entry name" value="Lipocalin_ApoD"/>
    <property type="match status" value="1"/>
</dbReference>
<comment type="subunit">
    <text evidence="2">Homodimer.</text>
</comment>
<organism evidence="4">
    <name type="scientific">Rhodanobacter sp. FW102-FHT14D07</name>
    <dbReference type="NCBI Taxonomy" id="3351462"/>
    <lineage>
        <taxon>Bacteria</taxon>
        <taxon>Pseudomonadati</taxon>
        <taxon>Pseudomonadota</taxon>
        <taxon>Gammaproteobacteria</taxon>
        <taxon>Lysobacterales</taxon>
        <taxon>Rhodanobacteraceae</taxon>
        <taxon>Rhodanobacter</taxon>
    </lineage>
</organism>
<dbReference type="PRINTS" id="PR01171">
    <property type="entry name" value="BCTLIPOCALIN"/>
</dbReference>
<sequence>MVILTLLAVWVLPTPAARARQFDPIRPVHTADVGRYLGRWHVLAAITPRFERDSYNAVETFRRNDDGSLCIWLRQRHGGFDAPARLFKSTASVVEGSGHGEWRVRFFAFLSARYLVGWLKADGTQAMVVRDARDYLWFLSRTPTVSEADYAAMLDRASAMGYDPTAIRRVPQRWPELGADRDRFAGECP</sequence>
<dbReference type="PROSITE" id="PS00213">
    <property type="entry name" value="LIPOCALIN"/>
    <property type="match status" value="1"/>
</dbReference>
<dbReference type="GO" id="GO:0006950">
    <property type="term" value="P:response to stress"/>
    <property type="evidence" value="ECO:0007669"/>
    <property type="project" value="UniProtKB-ARBA"/>
</dbReference>
<accession>A0AB74UPT5</accession>
<dbReference type="RefSeq" id="WP_395116858.1">
    <property type="nucleotide sequence ID" value="NZ_CP170721.1"/>
</dbReference>
<comment type="function">
    <text evidence="2">Involved in the storage or transport of lipids necessary for membrane maintenance under stressful conditions. Displays a binding preference for lysophospholipids.</text>
</comment>